<feature type="chain" id="PRO_5001872821" description="Secreted protein" evidence="1">
    <location>
        <begin position="22"/>
        <end position="263"/>
    </location>
</feature>
<feature type="signal peptide" evidence="1">
    <location>
        <begin position="1"/>
        <end position="21"/>
    </location>
</feature>
<accession>A0A091D411</accession>
<reference evidence="2 3" key="1">
    <citation type="submission" date="2013-11" db="EMBL/GenBank/DDBJ databases">
        <title>The Damaraland mole rat (Fukomys damarensis) genome and evolution of African mole rats.</title>
        <authorList>
            <person name="Gladyshev V.N."/>
            <person name="Fang X."/>
        </authorList>
    </citation>
    <scope>NUCLEOTIDE SEQUENCE [LARGE SCALE GENOMIC DNA]</scope>
    <source>
        <tissue evidence="2">Liver</tissue>
    </source>
</reference>
<dbReference type="Proteomes" id="UP000028990">
    <property type="component" value="Unassembled WGS sequence"/>
</dbReference>
<protein>
    <recommendedName>
        <fullName evidence="4">Secreted protein</fullName>
    </recommendedName>
</protein>
<name>A0A091D411_FUKDA</name>
<dbReference type="EMBL" id="KN123337">
    <property type="protein sequence ID" value="KFO25752.1"/>
    <property type="molecule type" value="Genomic_DNA"/>
</dbReference>
<gene>
    <name evidence="2" type="ORF">H920_12888</name>
</gene>
<sequence length="263" mass="28610">MITILLLLLLLLLLFLTSHFAFVFTPNCPLLITPDQTYLLSVCRCEVFNVPQTPVRKKVDGTEHHTDLLGVEATMAKSTLTIFRFCGPLVKGVLESVGSTVASVASTPAVAEREESIPEKWPSVPQRALGRRAALGATPRRELPWACGQGPAPETREVINMGPGGGTAGGVCSSRRWLLMSLRGTCRQIEHELPDDNPRVHVAFLCMVATPPHPRACHPGTILWCQAGSFHSCVHIRRVKKLLSVRHTDLVSAAAEPFGMKPG</sequence>
<organism evidence="2 3">
    <name type="scientific">Fukomys damarensis</name>
    <name type="common">Damaraland mole rat</name>
    <name type="synonym">Cryptomys damarensis</name>
    <dbReference type="NCBI Taxonomy" id="885580"/>
    <lineage>
        <taxon>Eukaryota</taxon>
        <taxon>Metazoa</taxon>
        <taxon>Chordata</taxon>
        <taxon>Craniata</taxon>
        <taxon>Vertebrata</taxon>
        <taxon>Euteleostomi</taxon>
        <taxon>Mammalia</taxon>
        <taxon>Eutheria</taxon>
        <taxon>Euarchontoglires</taxon>
        <taxon>Glires</taxon>
        <taxon>Rodentia</taxon>
        <taxon>Hystricomorpha</taxon>
        <taxon>Bathyergidae</taxon>
        <taxon>Fukomys</taxon>
    </lineage>
</organism>
<evidence type="ECO:0000313" key="3">
    <source>
        <dbReference type="Proteomes" id="UP000028990"/>
    </source>
</evidence>
<dbReference type="AlphaFoldDB" id="A0A091D411"/>
<proteinExistence type="predicted"/>
<keyword evidence="3" id="KW-1185">Reference proteome</keyword>
<keyword evidence="1" id="KW-0732">Signal</keyword>
<evidence type="ECO:0000313" key="2">
    <source>
        <dbReference type="EMBL" id="KFO25752.1"/>
    </source>
</evidence>
<evidence type="ECO:0008006" key="4">
    <source>
        <dbReference type="Google" id="ProtNLM"/>
    </source>
</evidence>
<evidence type="ECO:0000256" key="1">
    <source>
        <dbReference type="SAM" id="SignalP"/>
    </source>
</evidence>